<organism evidence="1">
    <name type="scientific">Anguilla anguilla</name>
    <name type="common">European freshwater eel</name>
    <name type="synonym">Muraena anguilla</name>
    <dbReference type="NCBI Taxonomy" id="7936"/>
    <lineage>
        <taxon>Eukaryota</taxon>
        <taxon>Metazoa</taxon>
        <taxon>Chordata</taxon>
        <taxon>Craniata</taxon>
        <taxon>Vertebrata</taxon>
        <taxon>Euteleostomi</taxon>
        <taxon>Actinopterygii</taxon>
        <taxon>Neopterygii</taxon>
        <taxon>Teleostei</taxon>
        <taxon>Anguilliformes</taxon>
        <taxon>Anguillidae</taxon>
        <taxon>Anguilla</taxon>
    </lineage>
</organism>
<protein>
    <submittedName>
        <fullName evidence="1">Uncharacterized protein</fullName>
    </submittedName>
</protein>
<reference evidence="1" key="2">
    <citation type="journal article" date="2015" name="Fish Shellfish Immunol.">
        <title>Early steps in the European eel (Anguilla anguilla)-Vibrio vulnificus interaction in the gills: Role of the RtxA13 toxin.</title>
        <authorList>
            <person name="Callol A."/>
            <person name="Pajuelo D."/>
            <person name="Ebbesson L."/>
            <person name="Teles M."/>
            <person name="MacKenzie S."/>
            <person name="Amaro C."/>
        </authorList>
    </citation>
    <scope>NUCLEOTIDE SEQUENCE</scope>
</reference>
<evidence type="ECO:0000313" key="1">
    <source>
        <dbReference type="EMBL" id="JAH45183.1"/>
    </source>
</evidence>
<sequence>MKERWNCPLSLKKRIEPVLLISKPLHSKM</sequence>
<name>A0A0E9SXB0_ANGAN</name>
<proteinExistence type="predicted"/>
<dbReference type="AlphaFoldDB" id="A0A0E9SXB0"/>
<reference evidence="1" key="1">
    <citation type="submission" date="2014-11" db="EMBL/GenBank/DDBJ databases">
        <authorList>
            <person name="Amaro Gonzalez C."/>
        </authorList>
    </citation>
    <scope>NUCLEOTIDE SEQUENCE</scope>
</reference>
<accession>A0A0E9SXB0</accession>
<dbReference type="EMBL" id="GBXM01063394">
    <property type="protein sequence ID" value="JAH45183.1"/>
    <property type="molecule type" value="Transcribed_RNA"/>
</dbReference>